<gene>
    <name evidence="1" type="ORF">E2C01_008141</name>
</gene>
<evidence type="ECO:0000313" key="1">
    <source>
        <dbReference type="EMBL" id="MPC15354.1"/>
    </source>
</evidence>
<protein>
    <submittedName>
        <fullName evidence="1">Uncharacterized protein</fullName>
    </submittedName>
</protein>
<dbReference type="Proteomes" id="UP000324222">
    <property type="component" value="Unassembled WGS sequence"/>
</dbReference>
<sequence length="84" mass="9293">MPRTLAKVSELFNVGPKFIVREEETLCHHLTSLKDAGSTRATLWSPQRGASAWCVGSTRATLVTTAWSFAVARFLRHALSPLRP</sequence>
<reference evidence="1 2" key="1">
    <citation type="submission" date="2019-05" db="EMBL/GenBank/DDBJ databases">
        <title>Another draft genome of Portunus trituberculatus and its Hox gene families provides insights of decapod evolution.</title>
        <authorList>
            <person name="Jeong J.-H."/>
            <person name="Song I."/>
            <person name="Kim S."/>
            <person name="Choi T."/>
            <person name="Kim D."/>
            <person name="Ryu S."/>
            <person name="Kim W."/>
        </authorList>
    </citation>
    <scope>NUCLEOTIDE SEQUENCE [LARGE SCALE GENOMIC DNA]</scope>
    <source>
        <tissue evidence="1">Muscle</tissue>
    </source>
</reference>
<name>A0A5B7D351_PORTR</name>
<dbReference type="EMBL" id="VSRR010000420">
    <property type="protein sequence ID" value="MPC15354.1"/>
    <property type="molecule type" value="Genomic_DNA"/>
</dbReference>
<organism evidence="1 2">
    <name type="scientific">Portunus trituberculatus</name>
    <name type="common">Swimming crab</name>
    <name type="synonym">Neptunus trituberculatus</name>
    <dbReference type="NCBI Taxonomy" id="210409"/>
    <lineage>
        <taxon>Eukaryota</taxon>
        <taxon>Metazoa</taxon>
        <taxon>Ecdysozoa</taxon>
        <taxon>Arthropoda</taxon>
        <taxon>Crustacea</taxon>
        <taxon>Multicrustacea</taxon>
        <taxon>Malacostraca</taxon>
        <taxon>Eumalacostraca</taxon>
        <taxon>Eucarida</taxon>
        <taxon>Decapoda</taxon>
        <taxon>Pleocyemata</taxon>
        <taxon>Brachyura</taxon>
        <taxon>Eubrachyura</taxon>
        <taxon>Portunoidea</taxon>
        <taxon>Portunidae</taxon>
        <taxon>Portuninae</taxon>
        <taxon>Portunus</taxon>
    </lineage>
</organism>
<keyword evidence="2" id="KW-1185">Reference proteome</keyword>
<accession>A0A5B7D351</accession>
<evidence type="ECO:0000313" key="2">
    <source>
        <dbReference type="Proteomes" id="UP000324222"/>
    </source>
</evidence>
<dbReference type="AlphaFoldDB" id="A0A5B7D351"/>
<proteinExistence type="predicted"/>
<comment type="caution">
    <text evidence="1">The sequence shown here is derived from an EMBL/GenBank/DDBJ whole genome shotgun (WGS) entry which is preliminary data.</text>
</comment>